<keyword evidence="12 25" id="KW-0460">Magnesium</keyword>
<feature type="binding site" evidence="24">
    <location>
        <position position="141"/>
    </location>
    <ligand>
        <name>ATP</name>
        <dbReference type="ChEBI" id="CHEBI:30616"/>
    </ligand>
</feature>
<dbReference type="Gene3D" id="3.30.470.20">
    <property type="entry name" value="ATP-grasp fold, B domain"/>
    <property type="match status" value="1"/>
</dbReference>
<organism evidence="28 29">
    <name type="scientific">Pontibacillus yanchengensis</name>
    <dbReference type="NCBI Taxonomy" id="462910"/>
    <lineage>
        <taxon>Bacteria</taxon>
        <taxon>Bacillati</taxon>
        <taxon>Bacillota</taxon>
        <taxon>Bacilli</taxon>
        <taxon>Bacillales</taxon>
        <taxon>Bacillaceae</taxon>
        <taxon>Pontibacillus</taxon>
    </lineage>
</organism>
<dbReference type="SUPFAM" id="SSF56059">
    <property type="entry name" value="Glutathione synthetase ATP-binding domain-like"/>
    <property type="match status" value="1"/>
</dbReference>
<evidence type="ECO:0000256" key="19">
    <source>
        <dbReference type="ARBA" id="ARBA00068427"/>
    </source>
</evidence>
<sequence>MTKKKVGILFGGKSSEHEVSLQSAKNIVDAIDKEKYEVVLIGIDKDGGWHVNDQSQYLLHAEDPKLITLNKTNEGVAVVPGSTSNQMLNLSTTTSLGQLDAVFPILHGTLGEDGSIQGMLRLANIPYVGTNVLGSAMCMDKDITKRLLRDAGIGVAKWYSYKKHQKDRIQFNEMKDNLGMPFFVKPANQGSSVGVSKVRSEAEFTKAIEEAFLYDYKVIIEEGVVGREIECSVLGNEEPKASVLGEILSSTDFYSYETKYIDESGAKLEIPASLDQETENRVRQTAIEAFQVLECEGLSRVDVFLKDNGEIIVNEINTLPGFTKISMYPKLWEASGISYPALIDELIELAIQRYERDASLKNTRED</sequence>
<dbReference type="Proteomes" id="UP000468638">
    <property type="component" value="Unassembled WGS sequence"/>
</dbReference>
<dbReference type="FunFam" id="3.30.1490.20:FF:000007">
    <property type="entry name" value="D-alanine--D-alanine ligase"/>
    <property type="match status" value="1"/>
</dbReference>
<dbReference type="PROSITE" id="PS00843">
    <property type="entry name" value="DALA_DALA_LIGASE_1"/>
    <property type="match status" value="1"/>
</dbReference>
<dbReference type="GO" id="GO:0005829">
    <property type="term" value="C:cytosol"/>
    <property type="evidence" value="ECO:0007669"/>
    <property type="project" value="TreeGrafter"/>
</dbReference>
<evidence type="ECO:0000313" key="28">
    <source>
        <dbReference type="EMBL" id="MYL35586.1"/>
    </source>
</evidence>
<feature type="binding site" evidence="24">
    <location>
        <begin position="191"/>
        <end position="192"/>
    </location>
    <ligand>
        <name>ATP</name>
        <dbReference type="ChEBI" id="CHEBI:30616"/>
    </ligand>
</feature>
<dbReference type="GO" id="GO:0071555">
    <property type="term" value="P:cell wall organization"/>
    <property type="evidence" value="ECO:0007669"/>
    <property type="project" value="UniProtKB-KW"/>
</dbReference>
<dbReference type="PANTHER" id="PTHR23132:SF25">
    <property type="entry name" value="D-ALANINE--D-ALANINE LIGASE A"/>
    <property type="match status" value="1"/>
</dbReference>
<evidence type="ECO:0000259" key="27">
    <source>
        <dbReference type="PROSITE" id="PS50975"/>
    </source>
</evidence>
<keyword evidence="9 25" id="KW-0479">Metal-binding</keyword>
<evidence type="ECO:0000256" key="2">
    <source>
        <dbReference type="ARBA" id="ARBA00003921"/>
    </source>
</evidence>
<feature type="binding site" evidence="25">
    <location>
        <position position="315"/>
    </location>
    <ligand>
        <name>Mg(2+)</name>
        <dbReference type="ChEBI" id="CHEBI:18420"/>
        <label>2</label>
    </ligand>
</feature>
<comment type="cofactor">
    <cofactor evidence="25">
        <name>Mg(2+)</name>
        <dbReference type="ChEBI" id="CHEBI:18420"/>
    </cofactor>
    <cofactor evidence="25">
        <name>Mn(2+)</name>
        <dbReference type="ChEBI" id="CHEBI:29035"/>
    </cofactor>
    <text evidence="25">Binds 2 magnesium or manganese ions per subunit.</text>
</comment>
<dbReference type="NCBIfam" id="NF002528">
    <property type="entry name" value="PRK01966.1-4"/>
    <property type="match status" value="1"/>
</dbReference>
<feature type="binding site" evidence="25">
    <location>
        <position position="302"/>
    </location>
    <ligand>
        <name>Mg(2+)</name>
        <dbReference type="ChEBI" id="CHEBI:18420"/>
        <label>1</label>
    </ligand>
</feature>
<feature type="active site" evidence="23">
    <location>
        <position position="191"/>
    </location>
</feature>
<evidence type="ECO:0000256" key="23">
    <source>
        <dbReference type="PIRSR" id="PIRSR039102-1"/>
    </source>
</evidence>
<dbReference type="NCBIfam" id="NF002525">
    <property type="entry name" value="PRK01966.1-1"/>
    <property type="match status" value="1"/>
</dbReference>
<evidence type="ECO:0000256" key="24">
    <source>
        <dbReference type="PIRSR" id="PIRSR039102-2"/>
    </source>
</evidence>
<evidence type="ECO:0000256" key="17">
    <source>
        <dbReference type="ARBA" id="ARBA00047614"/>
    </source>
</evidence>
<evidence type="ECO:0000256" key="14">
    <source>
        <dbReference type="ARBA" id="ARBA00022984"/>
    </source>
</evidence>
<comment type="cofactor">
    <cofactor evidence="1">
        <name>Mn(2+)</name>
        <dbReference type="ChEBI" id="CHEBI:29035"/>
    </cofactor>
</comment>
<dbReference type="Pfam" id="PF01820">
    <property type="entry name" value="Dala_Dala_lig_N"/>
    <property type="match status" value="1"/>
</dbReference>
<keyword evidence="11 26" id="KW-0067">ATP-binding</keyword>
<gene>
    <name evidence="28" type="primary">ddlA</name>
    <name evidence="22" type="synonym">ddl</name>
    <name evidence="28" type="ORF">GLW05_18575</name>
</gene>
<dbReference type="InterPro" id="IPR011095">
    <property type="entry name" value="Dala_Dala_lig_C"/>
</dbReference>
<reference evidence="28 29" key="1">
    <citation type="submission" date="2019-11" db="EMBL/GenBank/DDBJ databases">
        <title>Genome sequences of 17 halophilic strains isolated from different environments.</title>
        <authorList>
            <person name="Furrow R.E."/>
        </authorList>
    </citation>
    <scope>NUCLEOTIDE SEQUENCE [LARGE SCALE GENOMIC DNA]</scope>
    <source>
        <strain evidence="28 29">22514_16_FS</strain>
    </source>
</reference>
<evidence type="ECO:0000256" key="3">
    <source>
        <dbReference type="ARBA" id="ARBA00004496"/>
    </source>
</evidence>
<dbReference type="InterPro" id="IPR000291">
    <property type="entry name" value="D-Ala_lig_Van_CS"/>
</dbReference>
<dbReference type="RefSeq" id="WP_160910138.1">
    <property type="nucleotide sequence ID" value="NZ_WMEQ01000019.1"/>
</dbReference>
<feature type="active site" evidence="23">
    <location>
        <position position="16"/>
    </location>
</feature>
<evidence type="ECO:0000256" key="26">
    <source>
        <dbReference type="PROSITE-ProRule" id="PRU00409"/>
    </source>
</evidence>
<comment type="catalytic activity">
    <reaction evidence="17 22">
        <text>2 D-alanine + ATP = D-alanyl-D-alanine + ADP + phosphate + H(+)</text>
        <dbReference type="Rhea" id="RHEA:11224"/>
        <dbReference type="ChEBI" id="CHEBI:15378"/>
        <dbReference type="ChEBI" id="CHEBI:30616"/>
        <dbReference type="ChEBI" id="CHEBI:43474"/>
        <dbReference type="ChEBI" id="CHEBI:57416"/>
        <dbReference type="ChEBI" id="CHEBI:57822"/>
        <dbReference type="ChEBI" id="CHEBI:456216"/>
        <dbReference type="EC" id="6.3.2.4"/>
    </reaction>
</comment>
<keyword evidence="10 24" id="KW-0547">Nucleotide-binding</keyword>
<dbReference type="AlphaFoldDB" id="A0A6I5A5F1"/>
<evidence type="ECO:0000256" key="8">
    <source>
        <dbReference type="ARBA" id="ARBA00022598"/>
    </source>
</evidence>
<feature type="domain" description="ATP-grasp" evidence="27">
    <location>
        <begin position="145"/>
        <end position="348"/>
    </location>
</feature>
<comment type="pathway">
    <text evidence="18">Glycan biosynthesis.</text>
</comment>
<dbReference type="InterPro" id="IPR011127">
    <property type="entry name" value="Dala_Dala_lig_N"/>
</dbReference>
<name>A0A6I5A5F1_9BACI</name>
<keyword evidence="15 25" id="KW-0464">Manganese</keyword>
<accession>A0A6I5A5F1</accession>
<dbReference type="Gene3D" id="3.40.50.20">
    <property type="match status" value="1"/>
</dbReference>
<dbReference type="GO" id="GO:0008716">
    <property type="term" value="F:D-alanine-D-alanine ligase activity"/>
    <property type="evidence" value="ECO:0007669"/>
    <property type="project" value="UniProtKB-UniRule"/>
</dbReference>
<dbReference type="EMBL" id="WMEQ01000019">
    <property type="protein sequence ID" value="MYL35586.1"/>
    <property type="molecule type" value="Genomic_DNA"/>
</dbReference>
<comment type="caution">
    <text evidence="28">The sequence shown here is derived from an EMBL/GenBank/DDBJ whole genome shotgun (WGS) entry which is preliminary data.</text>
</comment>
<evidence type="ECO:0000256" key="4">
    <source>
        <dbReference type="ARBA" id="ARBA00004752"/>
    </source>
</evidence>
<feature type="binding site" evidence="25">
    <location>
        <position position="315"/>
    </location>
    <ligand>
        <name>Mg(2+)</name>
        <dbReference type="ChEBI" id="CHEBI:18420"/>
        <label>1</label>
    </ligand>
</feature>
<evidence type="ECO:0000256" key="21">
    <source>
        <dbReference type="ARBA" id="ARBA00077154"/>
    </source>
</evidence>
<feature type="binding site" evidence="25">
    <location>
        <position position="317"/>
    </location>
    <ligand>
        <name>Mg(2+)</name>
        <dbReference type="ChEBI" id="CHEBI:18420"/>
        <label>2</label>
    </ligand>
</feature>
<evidence type="ECO:0000256" key="18">
    <source>
        <dbReference type="ARBA" id="ARBA00060592"/>
    </source>
</evidence>
<dbReference type="PROSITE" id="PS00844">
    <property type="entry name" value="DALA_DALA_LIGASE_2"/>
    <property type="match status" value="1"/>
</dbReference>
<evidence type="ECO:0000256" key="20">
    <source>
        <dbReference type="ARBA" id="ARBA00076288"/>
    </source>
</evidence>
<keyword evidence="8 22" id="KW-0436">Ligase</keyword>
<dbReference type="HAMAP" id="MF_00047">
    <property type="entry name" value="Dala_Dala_lig"/>
    <property type="match status" value="1"/>
</dbReference>
<dbReference type="InterPro" id="IPR016185">
    <property type="entry name" value="PreATP-grasp_dom_sf"/>
</dbReference>
<dbReference type="PIRSF" id="PIRSF039102">
    <property type="entry name" value="Ddl/VanB"/>
    <property type="match status" value="1"/>
</dbReference>
<keyword evidence="16 22" id="KW-0961">Cell wall biogenesis/degradation</keyword>
<evidence type="ECO:0000256" key="6">
    <source>
        <dbReference type="ARBA" id="ARBA00012216"/>
    </source>
</evidence>
<evidence type="ECO:0000256" key="25">
    <source>
        <dbReference type="PIRSR" id="PIRSR039102-3"/>
    </source>
</evidence>
<evidence type="ECO:0000256" key="13">
    <source>
        <dbReference type="ARBA" id="ARBA00022960"/>
    </source>
</evidence>
<protein>
    <recommendedName>
        <fullName evidence="19 22">D-alanine--D-alanine ligase</fullName>
        <ecNumber evidence="6 22">6.3.2.4</ecNumber>
    </recommendedName>
    <alternativeName>
        <fullName evidence="21 22">D-Ala-D-Ala ligase</fullName>
    </alternativeName>
    <alternativeName>
        <fullName evidence="20 22">D-alanylalanine synthetase</fullName>
    </alternativeName>
</protein>
<dbReference type="FunFam" id="3.30.470.20:FF:000008">
    <property type="entry name" value="D-alanine--D-alanine ligase"/>
    <property type="match status" value="1"/>
</dbReference>
<evidence type="ECO:0000256" key="11">
    <source>
        <dbReference type="ARBA" id="ARBA00022840"/>
    </source>
</evidence>
<feature type="binding site" evidence="24">
    <location>
        <begin position="221"/>
        <end position="228"/>
    </location>
    <ligand>
        <name>ATP</name>
        <dbReference type="ChEBI" id="CHEBI:30616"/>
    </ligand>
</feature>
<dbReference type="PANTHER" id="PTHR23132">
    <property type="entry name" value="D-ALANINE--D-ALANINE LIGASE"/>
    <property type="match status" value="1"/>
</dbReference>
<dbReference type="Gene3D" id="3.30.1490.20">
    <property type="entry name" value="ATP-grasp fold, A domain"/>
    <property type="match status" value="1"/>
</dbReference>
<evidence type="ECO:0000256" key="16">
    <source>
        <dbReference type="ARBA" id="ARBA00023316"/>
    </source>
</evidence>
<dbReference type="SUPFAM" id="SSF52440">
    <property type="entry name" value="PreATP-grasp domain"/>
    <property type="match status" value="1"/>
</dbReference>
<evidence type="ECO:0000256" key="7">
    <source>
        <dbReference type="ARBA" id="ARBA00022490"/>
    </source>
</evidence>
<evidence type="ECO:0000313" key="29">
    <source>
        <dbReference type="Proteomes" id="UP000468638"/>
    </source>
</evidence>
<keyword evidence="7 22" id="KW-0963">Cytoplasm</keyword>
<dbReference type="UniPathway" id="UPA00219"/>
<evidence type="ECO:0000256" key="1">
    <source>
        <dbReference type="ARBA" id="ARBA00001936"/>
    </source>
</evidence>
<feature type="active site" evidence="23">
    <location>
        <position position="326"/>
    </location>
</feature>
<comment type="similarity">
    <text evidence="5 22">Belongs to the D-alanine--D-alanine ligase family.</text>
</comment>
<keyword evidence="13 22" id="KW-0133">Cell shape</keyword>
<dbReference type="GO" id="GO:0005524">
    <property type="term" value="F:ATP binding"/>
    <property type="evidence" value="ECO:0007669"/>
    <property type="project" value="UniProtKB-UniRule"/>
</dbReference>
<comment type="function">
    <text evidence="2 22">Cell wall formation.</text>
</comment>
<dbReference type="GO" id="GO:0046872">
    <property type="term" value="F:metal ion binding"/>
    <property type="evidence" value="ECO:0007669"/>
    <property type="project" value="UniProtKB-KW"/>
</dbReference>
<proteinExistence type="inferred from homology"/>
<evidence type="ECO:0000256" key="22">
    <source>
        <dbReference type="HAMAP-Rule" id="MF_00047"/>
    </source>
</evidence>
<evidence type="ECO:0000256" key="5">
    <source>
        <dbReference type="ARBA" id="ARBA00010871"/>
    </source>
</evidence>
<evidence type="ECO:0000256" key="15">
    <source>
        <dbReference type="ARBA" id="ARBA00023211"/>
    </source>
</evidence>
<dbReference type="OrthoDB" id="9813261at2"/>
<comment type="subcellular location">
    <subcellularLocation>
        <location evidence="3 22">Cytoplasm</location>
    </subcellularLocation>
</comment>
<dbReference type="InterPro" id="IPR005905">
    <property type="entry name" value="D_ala_D_ala"/>
</dbReference>
<evidence type="ECO:0000256" key="12">
    <source>
        <dbReference type="ARBA" id="ARBA00022842"/>
    </source>
</evidence>
<evidence type="ECO:0000256" key="9">
    <source>
        <dbReference type="ARBA" id="ARBA00022723"/>
    </source>
</evidence>
<keyword evidence="14 22" id="KW-0573">Peptidoglycan synthesis</keyword>
<evidence type="ECO:0000256" key="10">
    <source>
        <dbReference type="ARBA" id="ARBA00022741"/>
    </source>
</evidence>
<dbReference type="NCBIfam" id="TIGR01205">
    <property type="entry name" value="D_ala_D_alaTIGR"/>
    <property type="match status" value="1"/>
</dbReference>
<dbReference type="NCBIfam" id="NF002378">
    <property type="entry name" value="PRK01372.1"/>
    <property type="match status" value="1"/>
</dbReference>
<dbReference type="GO" id="GO:0009252">
    <property type="term" value="P:peptidoglycan biosynthetic process"/>
    <property type="evidence" value="ECO:0007669"/>
    <property type="project" value="UniProtKB-UniRule"/>
</dbReference>
<comment type="pathway">
    <text evidence="4 22">Cell wall biogenesis; peptidoglycan biosynthesis.</text>
</comment>
<feature type="binding site" evidence="24">
    <location>
        <begin position="183"/>
        <end position="185"/>
    </location>
    <ligand>
        <name>ATP</name>
        <dbReference type="ChEBI" id="CHEBI:30616"/>
    </ligand>
</feature>
<dbReference type="InterPro" id="IPR013815">
    <property type="entry name" value="ATP_grasp_subdomain_1"/>
</dbReference>
<dbReference type="GO" id="GO:0008360">
    <property type="term" value="P:regulation of cell shape"/>
    <property type="evidence" value="ECO:0007669"/>
    <property type="project" value="UniProtKB-KW"/>
</dbReference>
<dbReference type="EC" id="6.3.2.4" evidence="6 22"/>
<dbReference type="Pfam" id="PF07478">
    <property type="entry name" value="Dala_Dala_lig_C"/>
    <property type="match status" value="1"/>
</dbReference>
<feature type="binding site" evidence="24">
    <location>
        <begin position="314"/>
        <end position="315"/>
    </location>
    <ligand>
        <name>ATP</name>
        <dbReference type="ChEBI" id="CHEBI:30616"/>
    </ligand>
</feature>
<dbReference type="InterPro" id="IPR011761">
    <property type="entry name" value="ATP-grasp"/>
</dbReference>
<dbReference type="PROSITE" id="PS50975">
    <property type="entry name" value="ATP_GRASP"/>
    <property type="match status" value="1"/>
</dbReference>